<dbReference type="OrthoDB" id="134475at2"/>
<evidence type="ECO:0000313" key="3">
    <source>
        <dbReference type="EMBL" id="KHK96219.1"/>
    </source>
</evidence>
<keyword evidence="2" id="KW-0732">Signal</keyword>
<keyword evidence="4" id="KW-1185">Reference proteome</keyword>
<dbReference type="EMBL" id="JTDK01000016">
    <property type="protein sequence ID" value="KHK96219.1"/>
    <property type="molecule type" value="Genomic_DNA"/>
</dbReference>
<feature type="signal peptide" evidence="2">
    <location>
        <begin position="1"/>
        <end position="33"/>
    </location>
</feature>
<feature type="chain" id="PRO_5002066436" description="Ig-like domain-containing protein" evidence="2">
    <location>
        <begin position="34"/>
        <end position="612"/>
    </location>
</feature>
<gene>
    <name evidence="3" type="ORF">LK09_16450</name>
</gene>
<accession>A0A0B2A377</accession>
<name>A0A0B2A377_9MICO</name>
<protein>
    <recommendedName>
        <fullName evidence="5">Ig-like domain-containing protein</fullName>
    </recommendedName>
</protein>
<evidence type="ECO:0008006" key="5">
    <source>
        <dbReference type="Google" id="ProtNLM"/>
    </source>
</evidence>
<comment type="caution">
    <text evidence="3">The sequence shown here is derived from an EMBL/GenBank/DDBJ whole genome shotgun (WGS) entry which is preliminary data.</text>
</comment>
<dbReference type="STRING" id="1348253.LK09_16450"/>
<evidence type="ECO:0000256" key="1">
    <source>
        <dbReference type="SAM" id="MobiDB-lite"/>
    </source>
</evidence>
<evidence type="ECO:0000256" key="2">
    <source>
        <dbReference type="SAM" id="SignalP"/>
    </source>
</evidence>
<organism evidence="3 4">
    <name type="scientific">Microbacterium mangrovi</name>
    <dbReference type="NCBI Taxonomy" id="1348253"/>
    <lineage>
        <taxon>Bacteria</taxon>
        <taxon>Bacillati</taxon>
        <taxon>Actinomycetota</taxon>
        <taxon>Actinomycetes</taxon>
        <taxon>Micrococcales</taxon>
        <taxon>Microbacteriaceae</taxon>
        <taxon>Microbacterium</taxon>
    </lineage>
</organism>
<dbReference type="Proteomes" id="UP000031030">
    <property type="component" value="Unassembled WGS sequence"/>
</dbReference>
<sequence>MFQRSEKPGRHRGRLAIALAAAFAVAVITPAVAQANLTGSTFEGNDGNMVVDTSGHHDWANVSPNTGTDIASGKTDNSFGQGTKEDSATPTVVTGSIPPNKNDLTRFYESSEQVASGDIYLYLAWERLVNIGNANLDFEINQMTSPGFTGAPGASTITRTAGDLLINYDFGGSGTPTLGYSKWLTAAAGNTASQCNASSTLPCWGLHTTFNSTVAEGAVNTGSIAESIAGGTLGTGLFGEAAINLTAAGVFQQGVCEAFGSAFIKSRSSSSFTAELKDFIAPIPVSISNCGTITVKKVVTNAPAGDSTSFGYTTTGTGLSNFSLTGGGKKVFTPLGQGAYSVSENTVTATGWSFVSVSCKDDTTSSSVGTVTGQKVDITLSPGQDVTCTYTNHYTNSPTIATTLSDTSITVGGSVHDSSALTGASAGATGTVTYTVYTDDKCTVKATPSDGGTKTLNADGTVPDSDALTFNTPGDYYWQAVYTSGDGNNNNATSTCTDEHLVVNKAQPTVATAQNLIPNDTMTVSGGFGTPGGTVDFMLFSPSDPTCSGTPAYKELGVAVSGGSASTTNTGAGAFIASDAGTWNWKSVYSGDSNNKGATSACGVEHFTIVNK</sequence>
<dbReference type="RefSeq" id="WP_039401947.1">
    <property type="nucleotide sequence ID" value="NZ_JTDK01000016.1"/>
</dbReference>
<dbReference type="AlphaFoldDB" id="A0A0B2A377"/>
<evidence type="ECO:0000313" key="4">
    <source>
        <dbReference type="Proteomes" id="UP000031030"/>
    </source>
</evidence>
<feature type="region of interest" description="Disordered" evidence="1">
    <location>
        <begin position="65"/>
        <end position="96"/>
    </location>
</feature>
<proteinExistence type="predicted"/>
<reference evidence="3 4" key="1">
    <citation type="submission" date="2014-11" db="EMBL/GenBank/DDBJ databases">
        <title>Genome sequence of Microbacterium mangrovi MUSC 115(T).</title>
        <authorList>
            <person name="Lee L.-H."/>
        </authorList>
    </citation>
    <scope>NUCLEOTIDE SEQUENCE [LARGE SCALE GENOMIC DNA]</scope>
    <source>
        <strain evidence="3 4">MUSC 115</strain>
    </source>
</reference>
<feature type="compositionally biased region" description="Polar residues" evidence="1">
    <location>
        <begin position="65"/>
        <end position="81"/>
    </location>
</feature>